<dbReference type="OMA" id="WARHEYN"/>
<protein>
    <submittedName>
        <fullName evidence="1">Uncharacterized protein</fullName>
    </submittedName>
</protein>
<dbReference type="InParanoid" id="L2GWC6"/>
<sequence>MLTLFFSLSYCYYGKDVLGFYKTDKPPFNVTARYLKPYDQRNHEDNVNFRKSDEIVQNNPEPSYFEQQVQIAGMLDTALSGYRSDLNKFKHVDDKMNNIRAVIKENECVMNEQDLDEEPLNVVSWLYHNNKEEEKIDKDLQREVENNIIHAKEKRDRIMRMEEDHLKDRRSEDREHKNRFLQWARHEYNVK</sequence>
<dbReference type="HOGENOM" id="CLU_1422352_0_0_1"/>
<evidence type="ECO:0000313" key="2">
    <source>
        <dbReference type="Proteomes" id="UP000011081"/>
    </source>
</evidence>
<dbReference type="EMBL" id="GL877414">
    <property type="protein sequence ID" value="ELA47672.1"/>
    <property type="molecule type" value="Genomic_DNA"/>
</dbReference>
<dbReference type="Proteomes" id="UP000011081">
    <property type="component" value="Unassembled WGS sequence"/>
</dbReference>
<reference evidence="2" key="1">
    <citation type="submission" date="2011-03" db="EMBL/GenBank/DDBJ databases">
        <title>The genome sequence of Vavraia culicis strain floridensis.</title>
        <authorList>
            <consortium name="The Broad Institute Genome Sequencing Platform"/>
            <person name="Cuomo C."/>
            <person name="Becnel J."/>
            <person name="Sanscrainte N."/>
            <person name="Young S.K."/>
            <person name="Zeng Q."/>
            <person name="Gargeya S."/>
            <person name="Fitzgerald M."/>
            <person name="Haas B."/>
            <person name="Abouelleil A."/>
            <person name="Alvarado L."/>
            <person name="Arachchi H.M."/>
            <person name="Berlin A."/>
            <person name="Chapman S.B."/>
            <person name="Gearin G."/>
            <person name="Goldberg J."/>
            <person name="Griggs A."/>
            <person name="Gujja S."/>
            <person name="Hansen M."/>
            <person name="Heiman D."/>
            <person name="Howarth C."/>
            <person name="Larimer J."/>
            <person name="Lui A."/>
            <person name="MacDonald P.J.P."/>
            <person name="McCowen C."/>
            <person name="Montmayeur A."/>
            <person name="Murphy C."/>
            <person name="Neiman D."/>
            <person name="Pearson M."/>
            <person name="Priest M."/>
            <person name="Roberts A."/>
            <person name="Saif S."/>
            <person name="Shea T."/>
            <person name="Sisk P."/>
            <person name="Stolte C."/>
            <person name="Sykes S."/>
            <person name="Wortman J."/>
            <person name="Nusbaum C."/>
            <person name="Birren B."/>
        </authorList>
    </citation>
    <scope>NUCLEOTIDE SEQUENCE [LARGE SCALE GENOMIC DNA]</scope>
    <source>
        <strain evidence="2">floridensis</strain>
    </source>
</reference>
<dbReference type="VEuPathDB" id="MicrosporidiaDB:VCUG_00873"/>
<dbReference type="AlphaFoldDB" id="L2GWC6"/>
<accession>L2GWC6</accession>
<organism evidence="1 2">
    <name type="scientific">Vavraia culicis (isolate floridensis)</name>
    <name type="common">Microsporidian parasite</name>
    <dbReference type="NCBI Taxonomy" id="948595"/>
    <lineage>
        <taxon>Eukaryota</taxon>
        <taxon>Fungi</taxon>
        <taxon>Fungi incertae sedis</taxon>
        <taxon>Microsporidia</taxon>
        <taxon>Pleistophoridae</taxon>
        <taxon>Vavraia</taxon>
    </lineage>
</organism>
<dbReference type="RefSeq" id="XP_008073893.1">
    <property type="nucleotide sequence ID" value="XM_008075702.1"/>
</dbReference>
<proteinExistence type="predicted"/>
<gene>
    <name evidence="1" type="ORF">VCUG_00873</name>
</gene>
<dbReference type="OrthoDB" id="10361538at2759"/>
<dbReference type="GeneID" id="19878756"/>
<keyword evidence="2" id="KW-1185">Reference proteome</keyword>
<name>L2GWC6_VAVCU</name>
<evidence type="ECO:0000313" key="1">
    <source>
        <dbReference type="EMBL" id="ELA47672.1"/>
    </source>
</evidence>